<feature type="domain" description="IPT/TIG" evidence="2">
    <location>
        <begin position="131"/>
        <end position="215"/>
    </location>
</feature>
<feature type="domain" description="IPT/TIG" evidence="2">
    <location>
        <begin position="35"/>
        <end position="129"/>
    </location>
</feature>
<dbReference type="InterPro" id="IPR051553">
    <property type="entry name" value="Ran_GTPase-activating"/>
</dbReference>
<organism evidence="3 4">
    <name type="scientific">Jatrophihabitans cynanchi</name>
    <dbReference type="NCBI Taxonomy" id="2944128"/>
    <lineage>
        <taxon>Bacteria</taxon>
        <taxon>Bacillati</taxon>
        <taxon>Actinomycetota</taxon>
        <taxon>Actinomycetes</taxon>
        <taxon>Jatrophihabitantales</taxon>
        <taxon>Jatrophihabitantaceae</taxon>
        <taxon>Jatrophihabitans</taxon>
    </lineage>
</organism>
<keyword evidence="4" id="KW-1185">Reference proteome</keyword>
<evidence type="ECO:0000313" key="3">
    <source>
        <dbReference type="EMBL" id="WAX57418.1"/>
    </source>
</evidence>
<dbReference type="CDD" id="cd00102">
    <property type="entry name" value="IPT"/>
    <property type="match status" value="2"/>
</dbReference>
<feature type="chain" id="PRO_5046919664" evidence="1">
    <location>
        <begin position="32"/>
        <end position="651"/>
    </location>
</feature>
<dbReference type="Gene3D" id="2.60.40.10">
    <property type="entry name" value="Immunoglobulins"/>
    <property type="match status" value="3"/>
</dbReference>
<dbReference type="Proteomes" id="UP001164693">
    <property type="component" value="Chromosome"/>
</dbReference>
<dbReference type="Pfam" id="PF00415">
    <property type="entry name" value="RCC1"/>
    <property type="match status" value="3"/>
</dbReference>
<dbReference type="PANTHER" id="PTHR45982:SF1">
    <property type="entry name" value="REGULATOR OF CHROMOSOME CONDENSATION"/>
    <property type="match status" value="1"/>
</dbReference>
<feature type="signal peptide" evidence="1">
    <location>
        <begin position="1"/>
        <end position="31"/>
    </location>
</feature>
<dbReference type="EMBL" id="CP097463">
    <property type="protein sequence ID" value="WAX57418.1"/>
    <property type="molecule type" value="Genomic_DNA"/>
</dbReference>
<evidence type="ECO:0000256" key="1">
    <source>
        <dbReference type="SAM" id="SignalP"/>
    </source>
</evidence>
<dbReference type="Gene3D" id="2.130.10.30">
    <property type="entry name" value="Regulator of chromosome condensation 1/beta-lactamase-inhibitor protein II"/>
    <property type="match status" value="2"/>
</dbReference>
<reference evidence="3" key="1">
    <citation type="submission" date="2022-05" db="EMBL/GenBank/DDBJ databases">
        <title>Jatrophihabitans sp. SB3-54 whole genome sequence.</title>
        <authorList>
            <person name="Suh M.K."/>
            <person name="Eom M.K."/>
            <person name="Kim J.S."/>
            <person name="Kim H.S."/>
            <person name="Do H.E."/>
            <person name="Shin Y.K."/>
            <person name="Lee J.-S."/>
        </authorList>
    </citation>
    <scope>NUCLEOTIDE SEQUENCE</scope>
    <source>
        <strain evidence="3">SB3-54</strain>
    </source>
</reference>
<dbReference type="RefSeq" id="WP_269443957.1">
    <property type="nucleotide sequence ID" value="NZ_CP097463.1"/>
</dbReference>
<name>A0ABY7K0L1_9ACTN</name>
<dbReference type="InterPro" id="IPR014756">
    <property type="entry name" value="Ig_E-set"/>
</dbReference>
<gene>
    <name evidence="3" type="ORF">M6B22_01300</name>
</gene>
<protein>
    <submittedName>
        <fullName evidence="3">IPT/TIG domain-containing protein</fullName>
    </submittedName>
</protein>
<feature type="domain" description="IPT/TIG" evidence="2">
    <location>
        <begin position="217"/>
        <end position="303"/>
    </location>
</feature>
<accession>A0ABY7K0L1</accession>
<dbReference type="Pfam" id="PF01833">
    <property type="entry name" value="TIG"/>
    <property type="match status" value="3"/>
</dbReference>
<dbReference type="InterPro" id="IPR013783">
    <property type="entry name" value="Ig-like_fold"/>
</dbReference>
<proteinExistence type="predicted"/>
<dbReference type="InterPro" id="IPR000408">
    <property type="entry name" value="Reg_chr_condens"/>
</dbReference>
<dbReference type="SMART" id="SM00429">
    <property type="entry name" value="IPT"/>
    <property type="match status" value="3"/>
</dbReference>
<dbReference type="InterPro" id="IPR009091">
    <property type="entry name" value="RCC1/BLIP-II"/>
</dbReference>
<dbReference type="InterPro" id="IPR002909">
    <property type="entry name" value="IPT_dom"/>
</dbReference>
<keyword evidence="1" id="KW-0732">Signal</keyword>
<dbReference type="SUPFAM" id="SSF81296">
    <property type="entry name" value="E set domains"/>
    <property type="match status" value="2"/>
</dbReference>
<sequence length="651" mass="67023">MSIKTRGRAGAVIMLAAATVLPVVTAAPASAAVHRPTITHLSAITGPVAGGQRIVIHGRHFTKGDQVLFGGTRGRRVHILTSRTLTVVAPRHRAGRVDVRIAVKIDRPGTIALLPTYSARTRHDRYTFYAPPTIASVSVSSGPLHGGGTVTIGGRDFRGVSSVRFGAVRATRVHALSTARLVVVVPAHAAGTVNVRVTGRYGTSPANLRDRFSYVAPPSVTAVVAAAGPDVGGSTVTVVGSGFTHVTAVRFGGVLAGAINVLSASWLTVASPRHVAGAAEVRVTTAYGTSAASAADRYQFQPTSRILAWGTDIAGSLGDGLLQDRLVPAEIRGLDGASTVLADPYAGGVELMPDGTVRTWGIGTLRYASTPATVPGLSQVTQIATSGGTHYALRKDGTVWAWGDDQAGELGDGSVRTDGCLCRPRPLAVPGLDHVIQVVGGYLSAYAVRDDGTLWGWGKNQYGSLGVGSSEANVPVPTQLPGLTGVTSVVATIQRGYALTADGSVWSWGCCGAVLGTGVAIGVSPTPAKIVGLPAVTNVTIAGGGAFAFADDGTVYSWGYDAVGNTWDSHPTPVAVPQLKGFTSIASGNGANFGIGPDGRVYAWGDNYYGQLGLGYRSDVPVATPTWVPALDGVTAISTADYWTFAYRPPY</sequence>
<dbReference type="SUPFAM" id="SSF50985">
    <property type="entry name" value="RCC1/BLIP-II"/>
    <property type="match status" value="2"/>
</dbReference>
<dbReference type="PROSITE" id="PS50012">
    <property type="entry name" value="RCC1_3"/>
    <property type="match status" value="3"/>
</dbReference>
<evidence type="ECO:0000259" key="2">
    <source>
        <dbReference type="SMART" id="SM00429"/>
    </source>
</evidence>
<dbReference type="PRINTS" id="PR00633">
    <property type="entry name" value="RCCNDNSATION"/>
</dbReference>
<evidence type="ECO:0000313" key="4">
    <source>
        <dbReference type="Proteomes" id="UP001164693"/>
    </source>
</evidence>
<dbReference type="PANTHER" id="PTHR45982">
    <property type="entry name" value="REGULATOR OF CHROMOSOME CONDENSATION"/>
    <property type="match status" value="1"/>
</dbReference>